<dbReference type="InterPro" id="IPR011990">
    <property type="entry name" value="TPR-like_helical_dom_sf"/>
</dbReference>
<dbReference type="PANTHER" id="PTHR45717">
    <property type="entry name" value="OS12G0527900 PROTEIN"/>
    <property type="match status" value="1"/>
</dbReference>
<feature type="repeat" description="PPR" evidence="3">
    <location>
        <begin position="363"/>
        <end position="397"/>
    </location>
</feature>
<dbReference type="AlphaFoldDB" id="A0A5J5BV36"/>
<evidence type="ECO:0000313" key="5">
    <source>
        <dbReference type="EMBL" id="KAA8545637.1"/>
    </source>
</evidence>
<dbReference type="Pfam" id="PF01535">
    <property type="entry name" value="PPR"/>
    <property type="match status" value="1"/>
</dbReference>
<reference evidence="5 6" key="1">
    <citation type="submission" date="2019-09" db="EMBL/GenBank/DDBJ databases">
        <title>A chromosome-level genome assembly of the Chinese tupelo Nyssa sinensis.</title>
        <authorList>
            <person name="Yang X."/>
            <person name="Kang M."/>
            <person name="Yang Y."/>
            <person name="Xiong H."/>
            <person name="Wang M."/>
            <person name="Zhang Z."/>
            <person name="Wang Z."/>
            <person name="Wu H."/>
            <person name="Ma T."/>
            <person name="Liu J."/>
            <person name="Xi Z."/>
        </authorList>
    </citation>
    <scope>NUCLEOTIDE SEQUENCE [LARGE SCALE GENOMIC DNA]</scope>
    <source>
        <strain evidence="5">J267</strain>
        <tissue evidence="5">Leaf</tissue>
    </source>
</reference>
<dbReference type="FunFam" id="1.25.40.10:FF:001248">
    <property type="entry name" value="Pentatricopeptide repeat-containing protein At5g09450, mitochondrial"/>
    <property type="match status" value="1"/>
</dbReference>
<dbReference type="GO" id="GO:0003729">
    <property type="term" value="F:mRNA binding"/>
    <property type="evidence" value="ECO:0007669"/>
    <property type="project" value="UniProtKB-ARBA"/>
</dbReference>
<feature type="repeat" description="PPR" evidence="3">
    <location>
        <begin position="150"/>
        <end position="184"/>
    </location>
</feature>
<evidence type="ECO:0000256" key="3">
    <source>
        <dbReference type="PROSITE-ProRule" id="PRU00708"/>
    </source>
</evidence>
<name>A0A5J5BV36_9ASTE</name>
<comment type="similarity">
    <text evidence="1">Belongs to the PPR family. P subfamily.</text>
</comment>
<dbReference type="OrthoDB" id="185373at2759"/>
<dbReference type="GO" id="GO:0005739">
    <property type="term" value="C:mitochondrion"/>
    <property type="evidence" value="ECO:0007669"/>
    <property type="project" value="TreeGrafter"/>
</dbReference>
<dbReference type="InterPro" id="IPR002885">
    <property type="entry name" value="PPR_rpt"/>
</dbReference>
<accession>A0A5J5BV36</accession>
<evidence type="ECO:0000256" key="1">
    <source>
        <dbReference type="ARBA" id="ARBA00007626"/>
    </source>
</evidence>
<protein>
    <recommendedName>
        <fullName evidence="7">Pentacotripeptide-repeat region of PRORP domain-containing protein</fullName>
    </recommendedName>
</protein>
<evidence type="ECO:0000313" key="6">
    <source>
        <dbReference type="Proteomes" id="UP000325577"/>
    </source>
</evidence>
<organism evidence="5 6">
    <name type="scientific">Nyssa sinensis</name>
    <dbReference type="NCBI Taxonomy" id="561372"/>
    <lineage>
        <taxon>Eukaryota</taxon>
        <taxon>Viridiplantae</taxon>
        <taxon>Streptophyta</taxon>
        <taxon>Embryophyta</taxon>
        <taxon>Tracheophyta</taxon>
        <taxon>Spermatophyta</taxon>
        <taxon>Magnoliopsida</taxon>
        <taxon>eudicotyledons</taxon>
        <taxon>Gunneridae</taxon>
        <taxon>Pentapetalae</taxon>
        <taxon>asterids</taxon>
        <taxon>Cornales</taxon>
        <taxon>Nyssaceae</taxon>
        <taxon>Nyssa</taxon>
    </lineage>
</organism>
<evidence type="ECO:0000256" key="4">
    <source>
        <dbReference type="SAM" id="MobiDB-lite"/>
    </source>
</evidence>
<evidence type="ECO:0008006" key="7">
    <source>
        <dbReference type="Google" id="ProtNLM"/>
    </source>
</evidence>
<feature type="repeat" description="PPR" evidence="3">
    <location>
        <begin position="185"/>
        <end position="219"/>
    </location>
</feature>
<dbReference type="PROSITE" id="PS51375">
    <property type="entry name" value="PPR"/>
    <property type="match status" value="3"/>
</dbReference>
<dbReference type="EMBL" id="CM018033">
    <property type="protein sequence ID" value="KAA8545637.1"/>
    <property type="molecule type" value="Genomic_DNA"/>
</dbReference>
<dbReference type="Gene3D" id="1.25.40.10">
    <property type="entry name" value="Tetratricopeptide repeat domain"/>
    <property type="match status" value="2"/>
</dbReference>
<dbReference type="NCBIfam" id="TIGR00756">
    <property type="entry name" value="PPR"/>
    <property type="match status" value="1"/>
</dbReference>
<proteinExistence type="inferred from homology"/>
<dbReference type="PANTHER" id="PTHR45717:SF4">
    <property type="entry name" value="OS04G0450200 PROTEIN"/>
    <property type="match status" value="1"/>
</dbReference>
<dbReference type="Pfam" id="PF13812">
    <property type="entry name" value="PPR_3"/>
    <property type="match status" value="1"/>
</dbReference>
<gene>
    <name evidence="5" type="ORF">F0562_020421</name>
</gene>
<keyword evidence="6" id="KW-1185">Reference proteome</keyword>
<evidence type="ECO:0000256" key="2">
    <source>
        <dbReference type="ARBA" id="ARBA00022737"/>
    </source>
</evidence>
<sequence length="402" mass="46256">MAVRSIFLTLSRNCRSQRTLIRPLSSSTSTSELPLEKSQNLAYEESDGNDDLKSRIFRLRLPKRSAVNVLQKWVYEGNQITISDLRHISKELRKSQRYKHALEISEWMVTHEEFELSDSDYAVRIDLMTKVFGIDAAERYFEGLPPSAKTSETYTALLHSYAGAKLIEKAEELYERAKESNLSLSALTYNEIMTLYMSVGQVEKVPFVVEELKRQKVAPDLFTYNLWISSCAATLNIDAVRRILNEMSQDYGSNESWARYVNLANIYLTSGHLLNLESNSLVESEKFITQREWITYDFLIILYAGLGNKEKLDQIWKSLRMTKQKMTSRNYICVLCSYLMLGHVKEVQEVIDQWKQSAATNFDVSVCNRILKAFADAGLMEKAETLRVLLTEKGCYPIDESK</sequence>
<dbReference type="Proteomes" id="UP000325577">
    <property type="component" value="Linkage Group LG10"/>
</dbReference>
<keyword evidence="2" id="KW-0677">Repeat</keyword>
<feature type="region of interest" description="Disordered" evidence="4">
    <location>
        <begin position="28"/>
        <end position="47"/>
    </location>
</feature>